<organism evidence="1 2">
    <name type="scientific">Rhizophagus irregularis</name>
    <dbReference type="NCBI Taxonomy" id="588596"/>
    <lineage>
        <taxon>Eukaryota</taxon>
        <taxon>Fungi</taxon>
        <taxon>Fungi incertae sedis</taxon>
        <taxon>Mucoromycota</taxon>
        <taxon>Glomeromycotina</taxon>
        <taxon>Glomeromycetes</taxon>
        <taxon>Glomerales</taxon>
        <taxon>Glomeraceae</taxon>
        <taxon>Rhizophagus</taxon>
    </lineage>
</organism>
<comment type="caution">
    <text evidence="1">The sequence shown here is derived from an EMBL/GenBank/DDBJ whole genome shotgun (WGS) entry which is preliminary data.</text>
</comment>
<dbReference type="AlphaFoldDB" id="A0A2N0QTE9"/>
<protein>
    <submittedName>
        <fullName evidence="1">Uncharacterized protein</fullName>
    </submittedName>
</protein>
<dbReference type="VEuPathDB" id="FungiDB:RhiirA1_477522"/>
<evidence type="ECO:0000313" key="2">
    <source>
        <dbReference type="Proteomes" id="UP000232688"/>
    </source>
</evidence>
<gene>
    <name evidence="1" type="ORF">RhiirA1_477522</name>
</gene>
<proteinExistence type="predicted"/>
<dbReference type="Proteomes" id="UP000232688">
    <property type="component" value="Unassembled WGS sequence"/>
</dbReference>
<sequence>MSKSDKVLTPKYLDWHAKLSGLPSISSASLKSVDSHQSADFWTFSEQDFEGIELLDSTMISDFGFDFWEFEIRKTVSVCL</sequence>
<reference evidence="1 2" key="2">
    <citation type="submission" date="2017-10" db="EMBL/GenBank/DDBJ databases">
        <title>Genome analyses suggest a sexual origin of heterokaryosis in a supposedly ancient asexual fungus.</title>
        <authorList>
            <person name="Corradi N."/>
            <person name="Sedzielewska K."/>
            <person name="Noel J."/>
            <person name="Charron P."/>
            <person name="Farinelli L."/>
            <person name="Marton T."/>
            <person name="Kruger M."/>
            <person name="Pelin A."/>
            <person name="Brachmann A."/>
            <person name="Corradi N."/>
        </authorList>
    </citation>
    <scope>NUCLEOTIDE SEQUENCE [LARGE SCALE GENOMIC DNA]</scope>
    <source>
        <strain evidence="1 2">A1</strain>
    </source>
</reference>
<accession>A0A2N0QTE9</accession>
<evidence type="ECO:0000313" key="1">
    <source>
        <dbReference type="EMBL" id="PKC54332.1"/>
    </source>
</evidence>
<name>A0A2N0QTE9_9GLOM</name>
<dbReference type="EMBL" id="LLXH01003347">
    <property type="protein sequence ID" value="PKC54332.1"/>
    <property type="molecule type" value="Genomic_DNA"/>
</dbReference>
<reference evidence="1 2" key="1">
    <citation type="submission" date="2017-10" db="EMBL/GenBank/DDBJ databases">
        <title>Extensive intraspecific genome diversity in a model arbuscular mycorrhizal fungus.</title>
        <authorList>
            <person name="Chen E.C.H."/>
            <person name="Morin E."/>
            <person name="Baudet D."/>
            <person name="Noel J."/>
            <person name="Ndikumana S."/>
            <person name="Charron P."/>
            <person name="St-Onge C."/>
            <person name="Giorgi J."/>
            <person name="Grigoriev I.V."/>
            <person name="Roux C."/>
            <person name="Martin F.M."/>
            <person name="Corradi N."/>
        </authorList>
    </citation>
    <scope>NUCLEOTIDE SEQUENCE [LARGE SCALE GENOMIC DNA]</scope>
    <source>
        <strain evidence="1 2">A1</strain>
    </source>
</reference>